<dbReference type="Pfam" id="PF05833">
    <property type="entry name" value="NFACT_N"/>
    <property type="match status" value="1"/>
</dbReference>
<feature type="coiled-coil region" evidence="5">
    <location>
        <begin position="382"/>
        <end position="423"/>
    </location>
</feature>
<evidence type="ECO:0000256" key="1">
    <source>
        <dbReference type="ARBA" id="ARBA00022555"/>
    </source>
</evidence>
<evidence type="ECO:0000256" key="4">
    <source>
        <dbReference type="ARBA" id="ARBA00022917"/>
    </source>
</evidence>
<sequence>MALDGITLNAIIYEISENLIGGKIDKIYQPEKDEIILTIRNRSKNYKLLLSANANYPRMYLTDENKENPAKPPMFCMLMRKYLQGGKITDIRQIDLDRVAEIDVESRDEFENQFVKTIIIEIMGRHSNIILIDKKDRTIIDSIKRVYQDMSKIREVLPGRKYEYPPLQDKLNLLSINKIDFTSYIKSFKNKKIDKALVDILQGISPVLGREIAFRARVNDKYVEELTENELNTLFIEIENIKDVIINHNYKPCIAYYKGDILDFSCIELKQYDNIILFDNNNKTAYEFFKEKANVENIKTRAHDLKKIIQIHLDRLYNKIEKQNEEIINAENADIYRIYGELIIANIHMLYKGMENLKTVNYYTNQEVIIPLDKRFSPADNAQKYFKKYNKAKNAIEILKRQIEETKIEIEYLEGQLVNLEQCTLPSEIEEVKEELTEEGYIKKHIQKTKQKKAPSKPLHFISKDGYDIYIGKNNIENEYLTMKFASPNDIWLHTKNIPGSHVIIKNINNNIPETTLIEAAKLAAAHSKAKDSSNVPVDFTYRKYVKKPSGSKPGFVIYTNQKTLYVTPSNKQD</sequence>
<comment type="subunit">
    <text evidence="5">Associates with stalled 50S ribosomal subunits. Binds to RqcP.</text>
</comment>
<dbReference type="GO" id="GO:0043023">
    <property type="term" value="F:ribosomal large subunit binding"/>
    <property type="evidence" value="ECO:0007669"/>
    <property type="project" value="UniProtKB-UniRule"/>
</dbReference>
<dbReference type="PANTHER" id="PTHR15239">
    <property type="entry name" value="NUCLEAR EXPORT MEDIATOR FACTOR NEMF"/>
    <property type="match status" value="1"/>
</dbReference>
<reference evidence="7" key="1">
    <citation type="submission" date="2020-08" db="EMBL/GenBank/DDBJ databases">
        <title>Genomic insights into the carbon and energy metabolism of the first obligate autotrophic acetogenic bacterium Aceticella autotrophica gen. nov., sp. nov.</title>
        <authorList>
            <person name="Toshchakov S.V."/>
            <person name="Elcheninov A.G."/>
            <person name="Kublanov I.V."/>
            <person name="Frolov E.N."/>
            <person name="Lebedinsky A.V."/>
        </authorList>
    </citation>
    <scope>NUCLEOTIDE SEQUENCE</scope>
    <source>
        <strain evidence="7">3443-3Ac</strain>
    </source>
</reference>
<keyword evidence="1 5" id="KW-0820">tRNA-binding</keyword>
<dbReference type="GO" id="GO:0000049">
    <property type="term" value="F:tRNA binding"/>
    <property type="evidence" value="ECO:0007669"/>
    <property type="project" value="UniProtKB-UniRule"/>
</dbReference>
<dbReference type="InterPro" id="IPR043682">
    <property type="entry name" value="RqcH_bacterial"/>
</dbReference>
<name>A0A975AUI2_9THEO</name>
<accession>A0A975AUI2</accession>
<proteinExistence type="inferred from homology"/>
<dbReference type="GO" id="GO:0072344">
    <property type="term" value="P:rescue of stalled ribosome"/>
    <property type="evidence" value="ECO:0007669"/>
    <property type="project" value="UniProtKB-UniRule"/>
</dbReference>
<dbReference type="HAMAP" id="MF_00844_B">
    <property type="entry name" value="RqcH_B"/>
    <property type="match status" value="1"/>
</dbReference>
<dbReference type="EMBL" id="CP060096">
    <property type="protein sequence ID" value="QSZ26684.1"/>
    <property type="molecule type" value="Genomic_DNA"/>
</dbReference>
<comment type="similarity">
    <text evidence="5">Belongs to the NEMF family.</text>
</comment>
<dbReference type="PANTHER" id="PTHR15239:SF6">
    <property type="entry name" value="RIBOSOME QUALITY CONTROL COMPLEX SUBUNIT NEMF"/>
    <property type="match status" value="1"/>
</dbReference>
<dbReference type="Proteomes" id="UP000671913">
    <property type="component" value="Chromosome"/>
</dbReference>
<gene>
    <name evidence="5" type="primary">rqcH</name>
    <name evidence="7" type="ORF">ACETAC_07160</name>
</gene>
<evidence type="ECO:0000259" key="6">
    <source>
        <dbReference type="Pfam" id="PF05670"/>
    </source>
</evidence>
<dbReference type="InterPro" id="IPR051608">
    <property type="entry name" value="RQC_Subunit_NEMF"/>
</dbReference>
<dbReference type="InterPro" id="IPR008532">
    <property type="entry name" value="NFACT_RNA-bd"/>
</dbReference>
<keyword evidence="4 5" id="KW-0648">Protein biosynthesis</keyword>
<dbReference type="GO" id="GO:1990112">
    <property type="term" value="C:RQC complex"/>
    <property type="evidence" value="ECO:0007669"/>
    <property type="project" value="TreeGrafter"/>
</dbReference>
<keyword evidence="2 5" id="KW-0699">rRNA-binding</keyword>
<evidence type="ECO:0000256" key="5">
    <source>
        <dbReference type="HAMAP-Rule" id="MF_00844"/>
    </source>
</evidence>
<dbReference type="RefSeq" id="WP_284679364.1">
    <property type="nucleotide sequence ID" value="NZ_CP060096.1"/>
</dbReference>
<evidence type="ECO:0000256" key="2">
    <source>
        <dbReference type="ARBA" id="ARBA00022730"/>
    </source>
</evidence>
<dbReference type="GO" id="GO:0019843">
    <property type="term" value="F:rRNA binding"/>
    <property type="evidence" value="ECO:0007669"/>
    <property type="project" value="UniProtKB-UniRule"/>
</dbReference>
<comment type="function">
    <text evidence="5">Key component of the ribosome quality control system (RQC), a ribosome-associated complex that mediates the extraction of incompletely synthesized nascent chains from stalled ribosomes and their subsequent degradation. RqcH recruits Ala-charged tRNA, and with RqcP directs the elongation of stalled nascent chains on 50S ribosomal subunits, leading to non-templated C-terminal alanine extensions (Ala tail). The Ala tail promotes nascent chain degradation. May add between 1 and at least 8 Ala residues. Binds to stalled 50S ribosomal subunits.</text>
</comment>
<dbReference type="AlphaFoldDB" id="A0A975AUI2"/>
<dbReference type="Pfam" id="PF05670">
    <property type="entry name" value="NFACT-R_1"/>
    <property type="match status" value="1"/>
</dbReference>
<protein>
    <recommendedName>
        <fullName evidence="5">Rqc2 homolog RqcH</fullName>
        <shortName evidence="5">RqcH</shortName>
    </recommendedName>
</protein>
<dbReference type="FunFam" id="2.30.310.10:FF:000004">
    <property type="entry name" value="Fibronectin-binding protein A"/>
    <property type="match status" value="1"/>
</dbReference>
<feature type="domain" description="NFACT RNA-binding" evidence="6">
    <location>
        <begin position="457"/>
        <end position="551"/>
    </location>
</feature>
<feature type="coiled-coil region" evidence="5">
    <location>
        <begin position="306"/>
        <end position="333"/>
    </location>
</feature>
<evidence type="ECO:0000313" key="7">
    <source>
        <dbReference type="EMBL" id="QSZ26684.1"/>
    </source>
</evidence>
<dbReference type="Gene3D" id="1.10.8.50">
    <property type="match status" value="1"/>
</dbReference>
<keyword evidence="8" id="KW-1185">Reference proteome</keyword>
<dbReference type="Gene3D" id="2.30.310.10">
    <property type="entry name" value="ibrinogen binding protein from staphylococcus aureus domain"/>
    <property type="match status" value="1"/>
</dbReference>
<keyword evidence="5" id="KW-0175">Coiled coil</keyword>
<evidence type="ECO:0000313" key="8">
    <source>
        <dbReference type="Proteomes" id="UP000671913"/>
    </source>
</evidence>
<evidence type="ECO:0000256" key="3">
    <source>
        <dbReference type="ARBA" id="ARBA00022884"/>
    </source>
</evidence>
<organism evidence="7 8">
    <name type="scientific">Aceticella autotrophica</name>
    <dbReference type="NCBI Taxonomy" id="2755338"/>
    <lineage>
        <taxon>Bacteria</taxon>
        <taxon>Bacillati</taxon>
        <taxon>Bacillota</taxon>
        <taxon>Clostridia</taxon>
        <taxon>Thermoanaerobacterales</taxon>
        <taxon>Thermoanaerobacteraceae</taxon>
        <taxon>Aceticella</taxon>
    </lineage>
</organism>
<dbReference type="KEGG" id="aaut:ACETAC_07160"/>
<keyword evidence="3 5" id="KW-0694">RNA-binding</keyword>